<reference evidence="2" key="1">
    <citation type="journal article" date="2022" name="Mol. Ecol. Resour.">
        <title>The genomes of chicory, endive, great burdock and yacon provide insights into Asteraceae palaeo-polyploidization history and plant inulin production.</title>
        <authorList>
            <person name="Fan W."/>
            <person name="Wang S."/>
            <person name="Wang H."/>
            <person name="Wang A."/>
            <person name="Jiang F."/>
            <person name="Liu H."/>
            <person name="Zhao H."/>
            <person name="Xu D."/>
            <person name="Zhang Y."/>
        </authorList>
    </citation>
    <scope>NUCLEOTIDE SEQUENCE [LARGE SCALE GENOMIC DNA]</scope>
    <source>
        <strain evidence="2">cv. Yunnan</strain>
    </source>
</reference>
<dbReference type="Proteomes" id="UP001056120">
    <property type="component" value="Linkage Group LG29"/>
</dbReference>
<accession>A0ACB8XWP8</accession>
<evidence type="ECO:0000313" key="1">
    <source>
        <dbReference type="EMBL" id="KAI3675749.1"/>
    </source>
</evidence>
<keyword evidence="2" id="KW-1185">Reference proteome</keyword>
<name>A0ACB8XWP8_9ASTR</name>
<dbReference type="EMBL" id="CM042046">
    <property type="protein sequence ID" value="KAI3675749.1"/>
    <property type="molecule type" value="Genomic_DNA"/>
</dbReference>
<reference evidence="1 2" key="2">
    <citation type="journal article" date="2022" name="Mol. Ecol. Resour.">
        <title>The genomes of chicory, endive, great burdock and yacon provide insights into Asteraceae paleo-polyploidization history and plant inulin production.</title>
        <authorList>
            <person name="Fan W."/>
            <person name="Wang S."/>
            <person name="Wang H."/>
            <person name="Wang A."/>
            <person name="Jiang F."/>
            <person name="Liu H."/>
            <person name="Zhao H."/>
            <person name="Xu D."/>
            <person name="Zhang Y."/>
        </authorList>
    </citation>
    <scope>NUCLEOTIDE SEQUENCE [LARGE SCALE GENOMIC DNA]</scope>
    <source>
        <strain evidence="2">cv. Yunnan</strain>
        <tissue evidence="1">Leaves</tissue>
    </source>
</reference>
<evidence type="ECO:0000313" key="2">
    <source>
        <dbReference type="Proteomes" id="UP001056120"/>
    </source>
</evidence>
<comment type="caution">
    <text evidence="1">The sequence shown here is derived from an EMBL/GenBank/DDBJ whole genome shotgun (WGS) entry which is preliminary data.</text>
</comment>
<sequence>MNSQKCKPSCAGETVGMVAVNDAVILRNHVPRILKKHFSGKAYYVNLLDLFNEDDYLDTFGDPDVAGQTGSDIENSTCSWLVAKTLELANDEQKKIQCVSKNHNSNLVHFQQFCRAYSYPYNLQENYGIKDPTSVAKVKELYHTLNLEVS</sequence>
<protein>
    <submittedName>
        <fullName evidence="1">Uncharacterized protein</fullName>
    </submittedName>
</protein>
<gene>
    <name evidence="1" type="ORF">L1987_85342</name>
</gene>
<organism evidence="1 2">
    <name type="scientific">Smallanthus sonchifolius</name>
    <dbReference type="NCBI Taxonomy" id="185202"/>
    <lineage>
        <taxon>Eukaryota</taxon>
        <taxon>Viridiplantae</taxon>
        <taxon>Streptophyta</taxon>
        <taxon>Embryophyta</taxon>
        <taxon>Tracheophyta</taxon>
        <taxon>Spermatophyta</taxon>
        <taxon>Magnoliopsida</taxon>
        <taxon>eudicotyledons</taxon>
        <taxon>Gunneridae</taxon>
        <taxon>Pentapetalae</taxon>
        <taxon>asterids</taxon>
        <taxon>campanulids</taxon>
        <taxon>Asterales</taxon>
        <taxon>Asteraceae</taxon>
        <taxon>Asteroideae</taxon>
        <taxon>Heliantheae alliance</taxon>
        <taxon>Millerieae</taxon>
        <taxon>Smallanthus</taxon>
    </lineage>
</organism>
<proteinExistence type="predicted"/>